<dbReference type="CDD" id="cd00431">
    <property type="entry name" value="cysteine_hydrolases"/>
    <property type="match status" value="1"/>
</dbReference>
<organism evidence="4 5">
    <name type="scientific">Mycobacterium terramassiliense</name>
    <dbReference type="NCBI Taxonomy" id="1841859"/>
    <lineage>
        <taxon>Bacteria</taxon>
        <taxon>Bacillati</taxon>
        <taxon>Actinomycetota</taxon>
        <taxon>Actinomycetes</taxon>
        <taxon>Mycobacteriales</taxon>
        <taxon>Mycobacteriaceae</taxon>
        <taxon>Mycobacterium</taxon>
    </lineage>
</organism>
<gene>
    <name evidence="4" type="ORF">MTAB308_626</name>
</gene>
<dbReference type="SUPFAM" id="SSF52499">
    <property type="entry name" value="Isochorismatase-like hydrolases"/>
    <property type="match status" value="1"/>
</dbReference>
<dbReference type="Gene3D" id="3.40.50.850">
    <property type="entry name" value="Isochorismatase-like"/>
    <property type="match status" value="1"/>
</dbReference>
<sequence length="272" mass="29532">MSDLNIYVEPQQPALPESGFELDPAHAALVITDPQIDFLSPGGAAWPVFGDSIRAHRTVAHIGELFDAAKLAGITVAVSPHYFYPTDKQWRFGDPLEKFMSAVGMFGRQGAYTTDGFAGSGADFLPAYRQHIHDGQTVIASPHKIVGPESNDLVLQLRKRGVNQVILAGMAANLCVEGHLRELIEQGFEVVVVKDATAGPRLPEGDGYLAALVNFRFLASAIWTTAEAVAHLATHTEHIVPEKILSTQRKAEGHGDEPQPQSAQICPEQRQR</sequence>
<feature type="region of interest" description="Disordered" evidence="2">
    <location>
        <begin position="247"/>
        <end position="272"/>
    </location>
</feature>
<dbReference type="InterPro" id="IPR000868">
    <property type="entry name" value="Isochorismatase-like_dom"/>
</dbReference>
<feature type="domain" description="Isochorismatase-like" evidence="3">
    <location>
        <begin position="27"/>
        <end position="201"/>
    </location>
</feature>
<dbReference type="InterPro" id="IPR050272">
    <property type="entry name" value="Isochorismatase-like_hydrls"/>
</dbReference>
<reference evidence="4 5" key="1">
    <citation type="submission" date="2017-01" db="EMBL/GenBank/DDBJ databases">
        <authorList>
            <consortium name="Urmite Genomes"/>
        </authorList>
    </citation>
    <scope>NUCLEOTIDE SEQUENCE [LARGE SCALE GENOMIC DNA]</scope>
    <source>
        <strain evidence="4 5">AB308</strain>
    </source>
</reference>
<name>A0A2U3N6J9_9MYCO</name>
<dbReference type="RefSeq" id="WP_077097779.1">
    <property type="nucleotide sequence ID" value="NZ_LT717698.1"/>
</dbReference>
<evidence type="ECO:0000313" key="4">
    <source>
        <dbReference type="EMBL" id="SPM27151.1"/>
    </source>
</evidence>
<proteinExistence type="predicted"/>
<dbReference type="Proteomes" id="UP000241595">
    <property type="component" value="Unassembled WGS sequence"/>
</dbReference>
<dbReference type="InterPro" id="IPR036380">
    <property type="entry name" value="Isochorismatase-like_sf"/>
</dbReference>
<accession>A0A2U3N6J9</accession>
<dbReference type="EMBL" id="FTRV01000009">
    <property type="protein sequence ID" value="SPM27151.1"/>
    <property type="molecule type" value="Genomic_DNA"/>
</dbReference>
<evidence type="ECO:0000259" key="3">
    <source>
        <dbReference type="Pfam" id="PF00857"/>
    </source>
</evidence>
<keyword evidence="1" id="KW-0378">Hydrolase</keyword>
<evidence type="ECO:0000256" key="2">
    <source>
        <dbReference type="SAM" id="MobiDB-lite"/>
    </source>
</evidence>
<dbReference type="OrthoDB" id="9814140at2"/>
<dbReference type="GO" id="GO:0016787">
    <property type="term" value="F:hydrolase activity"/>
    <property type="evidence" value="ECO:0007669"/>
    <property type="project" value="UniProtKB-KW"/>
</dbReference>
<dbReference type="Pfam" id="PF00857">
    <property type="entry name" value="Isochorismatase"/>
    <property type="match status" value="1"/>
</dbReference>
<protein>
    <submittedName>
        <fullName evidence="4">Nicotinamidase-related amidase</fullName>
    </submittedName>
</protein>
<evidence type="ECO:0000256" key="1">
    <source>
        <dbReference type="ARBA" id="ARBA00022801"/>
    </source>
</evidence>
<dbReference type="AlphaFoldDB" id="A0A2U3N6J9"/>
<dbReference type="PANTHER" id="PTHR43540">
    <property type="entry name" value="PEROXYUREIDOACRYLATE/UREIDOACRYLATE AMIDOHYDROLASE-RELATED"/>
    <property type="match status" value="1"/>
</dbReference>
<evidence type="ECO:0000313" key="5">
    <source>
        <dbReference type="Proteomes" id="UP000241595"/>
    </source>
</evidence>
<dbReference type="STRING" id="1841859.GCA_900157385_00622"/>
<keyword evidence="5" id="KW-1185">Reference proteome</keyword>